<evidence type="ECO:0000313" key="3">
    <source>
        <dbReference type="EMBL" id="PMD61232.1"/>
    </source>
</evidence>
<dbReference type="RefSeq" id="XP_024738136.1">
    <property type="nucleotide sequence ID" value="XM_024886702.1"/>
</dbReference>
<feature type="transmembrane region" description="Helical" evidence="2">
    <location>
        <begin position="205"/>
        <end position="228"/>
    </location>
</feature>
<sequence>MFVATIATTKVPMIYNLDFQPATLVVHVGFLPTLLWFSFRAEPGEPKHAAGQALAQAAAHVGDPEDTEDPGDPRAAEIADVPEHSREIIPAGSWYQKWKIQFTDFPITRILVPIYGIFGVANIIIANMTEDSAGFWPKATAVLLSNGTNHLLAGPCFEDLSGFVGLWSPSPSPYNGIRALNSLSIYYPPPGSSAVDALQSIPEAALIPLHVGSVLICFVIFILSFIRLNSLEKRLHRMFRTTPQNNRIVHYVAILPFILPLILAVLLTLFVTIKFEINAHRVKFPENEQYTEIGQWGPYVVGILVFAATLMARMRGWDFDTKGTDGQHRGFRWLFIGDGLRGSSTDESEESSRLMQSDPEPPIQLQALNLGTSS</sequence>
<keyword evidence="2" id="KW-1133">Transmembrane helix</keyword>
<accession>A0A2J6TE03</accession>
<proteinExistence type="predicted"/>
<evidence type="ECO:0000256" key="2">
    <source>
        <dbReference type="SAM" id="Phobius"/>
    </source>
</evidence>
<feature type="transmembrane region" description="Helical" evidence="2">
    <location>
        <begin position="248"/>
        <end position="273"/>
    </location>
</feature>
<name>A0A2J6TE03_9HELO</name>
<dbReference type="InParanoid" id="A0A2J6TE03"/>
<evidence type="ECO:0000256" key="1">
    <source>
        <dbReference type="SAM" id="MobiDB-lite"/>
    </source>
</evidence>
<reference evidence="3 4" key="1">
    <citation type="submission" date="2016-04" db="EMBL/GenBank/DDBJ databases">
        <title>A degradative enzymes factory behind the ericoid mycorrhizal symbiosis.</title>
        <authorList>
            <consortium name="DOE Joint Genome Institute"/>
            <person name="Martino E."/>
            <person name="Morin E."/>
            <person name="Grelet G."/>
            <person name="Kuo A."/>
            <person name="Kohler A."/>
            <person name="Daghino S."/>
            <person name="Barry K."/>
            <person name="Choi C."/>
            <person name="Cichocki N."/>
            <person name="Clum A."/>
            <person name="Copeland A."/>
            <person name="Hainaut M."/>
            <person name="Haridas S."/>
            <person name="Labutti K."/>
            <person name="Lindquist E."/>
            <person name="Lipzen A."/>
            <person name="Khouja H.-R."/>
            <person name="Murat C."/>
            <person name="Ohm R."/>
            <person name="Olson A."/>
            <person name="Spatafora J."/>
            <person name="Veneault-Fourrey C."/>
            <person name="Henrissat B."/>
            <person name="Grigoriev I."/>
            <person name="Martin F."/>
            <person name="Perotto S."/>
        </authorList>
    </citation>
    <scope>NUCLEOTIDE SEQUENCE [LARGE SCALE GENOMIC DNA]</scope>
    <source>
        <strain evidence="3 4">E</strain>
    </source>
</reference>
<feature type="transmembrane region" description="Helical" evidence="2">
    <location>
        <begin position="293"/>
        <end position="312"/>
    </location>
</feature>
<dbReference type="OrthoDB" id="3548833at2759"/>
<feature type="transmembrane region" description="Helical" evidence="2">
    <location>
        <begin position="107"/>
        <end position="128"/>
    </location>
</feature>
<keyword evidence="4" id="KW-1185">Reference proteome</keyword>
<dbReference type="EMBL" id="KZ613786">
    <property type="protein sequence ID" value="PMD61232.1"/>
    <property type="molecule type" value="Genomic_DNA"/>
</dbReference>
<dbReference type="Proteomes" id="UP000235371">
    <property type="component" value="Unassembled WGS sequence"/>
</dbReference>
<dbReference type="GeneID" id="36594779"/>
<keyword evidence="2" id="KW-0812">Transmembrane</keyword>
<gene>
    <name evidence="3" type="ORF">K444DRAFT_662364</name>
</gene>
<dbReference type="AlphaFoldDB" id="A0A2J6TE03"/>
<keyword evidence="2" id="KW-0472">Membrane</keyword>
<evidence type="ECO:0000313" key="4">
    <source>
        <dbReference type="Proteomes" id="UP000235371"/>
    </source>
</evidence>
<organism evidence="3 4">
    <name type="scientific">Hyaloscypha bicolor E</name>
    <dbReference type="NCBI Taxonomy" id="1095630"/>
    <lineage>
        <taxon>Eukaryota</taxon>
        <taxon>Fungi</taxon>
        <taxon>Dikarya</taxon>
        <taxon>Ascomycota</taxon>
        <taxon>Pezizomycotina</taxon>
        <taxon>Leotiomycetes</taxon>
        <taxon>Helotiales</taxon>
        <taxon>Hyaloscyphaceae</taxon>
        <taxon>Hyaloscypha</taxon>
        <taxon>Hyaloscypha bicolor</taxon>
    </lineage>
</organism>
<protein>
    <submittedName>
        <fullName evidence="3">Uncharacterized protein</fullName>
    </submittedName>
</protein>
<feature type="region of interest" description="Disordered" evidence="1">
    <location>
        <begin position="342"/>
        <end position="374"/>
    </location>
</feature>